<protein>
    <submittedName>
        <fullName evidence="7">Outer membrane protein</fullName>
    </submittedName>
</protein>
<dbReference type="PANTHER" id="PTHR38776:SF1">
    <property type="entry name" value="MLTA-INTERACTING PROTEIN-RELATED"/>
    <property type="match status" value="1"/>
</dbReference>
<evidence type="ECO:0000256" key="6">
    <source>
        <dbReference type="SAM" id="SignalP"/>
    </source>
</evidence>
<feature type="chain" id="PRO_5020652189" evidence="6">
    <location>
        <begin position="21"/>
        <end position="280"/>
    </location>
</feature>
<accession>A0A4R6UPF4</accession>
<proteinExistence type="inferred from homology"/>
<dbReference type="GO" id="GO:0009252">
    <property type="term" value="P:peptidoglycan biosynthetic process"/>
    <property type="evidence" value="ECO:0007669"/>
    <property type="project" value="TreeGrafter"/>
</dbReference>
<evidence type="ECO:0000313" key="7">
    <source>
        <dbReference type="EMBL" id="TDQ49098.1"/>
    </source>
</evidence>
<organism evidence="7 8">
    <name type="scientific">Permianibacter aggregans</name>
    <dbReference type="NCBI Taxonomy" id="1510150"/>
    <lineage>
        <taxon>Bacteria</taxon>
        <taxon>Pseudomonadati</taxon>
        <taxon>Pseudomonadota</taxon>
        <taxon>Gammaproteobacteria</taxon>
        <taxon>Pseudomonadales</taxon>
        <taxon>Pseudomonadaceae</taxon>
        <taxon>Permianibacter</taxon>
    </lineage>
</organism>
<keyword evidence="4" id="KW-0472">Membrane</keyword>
<evidence type="ECO:0000313" key="8">
    <source>
        <dbReference type="Proteomes" id="UP000295375"/>
    </source>
</evidence>
<dbReference type="InterPro" id="IPR010583">
    <property type="entry name" value="MipA"/>
</dbReference>
<evidence type="ECO:0000256" key="4">
    <source>
        <dbReference type="ARBA" id="ARBA00023136"/>
    </source>
</evidence>
<comment type="similarity">
    <text evidence="2">Belongs to the MipA/OmpV family.</text>
</comment>
<evidence type="ECO:0000256" key="1">
    <source>
        <dbReference type="ARBA" id="ARBA00004442"/>
    </source>
</evidence>
<evidence type="ECO:0000256" key="5">
    <source>
        <dbReference type="ARBA" id="ARBA00023237"/>
    </source>
</evidence>
<dbReference type="AlphaFoldDB" id="A0A4R6UPF4"/>
<dbReference type="PANTHER" id="PTHR38776">
    <property type="entry name" value="MLTA-INTERACTING PROTEIN-RELATED"/>
    <property type="match status" value="1"/>
</dbReference>
<keyword evidence="8" id="KW-1185">Reference proteome</keyword>
<dbReference type="EMBL" id="SNYM01000005">
    <property type="protein sequence ID" value="TDQ49098.1"/>
    <property type="molecule type" value="Genomic_DNA"/>
</dbReference>
<reference evidence="7 8" key="1">
    <citation type="submission" date="2019-03" db="EMBL/GenBank/DDBJ databases">
        <title>Genomic Encyclopedia of Type Strains, Phase IV (KMG-IV): sequencing the most valuable type-strain genomes for metagenomic binning, comparative biology and taxonomic classification.</title>
        <authorList>
            <person name="Goeker M."/>
        </authorList>
    </citation>
    <scope>NUCLEOTIDE SEQUENCE [LARGE SCALE GENOMIC DNA]</scope>
    <source>
        <strain evidence="7 8">DSM 103792</strain>
    </source>
</reference>
<feature type="signal peptide" evidence="6">
    <location>
        <begin position="1"/>
        <end position="20"/>
    </location>
</feature>
<dbReference type="Pfam" id="PF06629">
    <property type="entry name" value="MipA"/>
    <property type="match status" value="1"/>
</dbReference>
<comment type="caution">
    <text evidence="7">The sequence shown here is derived from an EMBL/GenBank/DDBJ whole genome shotgun (WGS) entry which is preliminary data.</text>
</comment>
<name>A0A4R6UPF4_9GAMM</name>
<keyword evidence="3 6" id="KW-0732">Signal</keyword>
<evidence type="ECO:0000256" key="2">
    <source>
        <dbReference type="ARBA" id="ARBA00005722"/>
    </source>
</evidence>
<gene>
    <name evidence="7" type="ORF">EV696_10572</name>
</gene>
<dbReference type="OrthoDB" id="8562138at2"/>
<evidence type="ECO:0000256" key="3">
    <source>
        <dbReference type="ARBA" id="ARBA00022729"/>
    </source>
</evidence>
<dbReference type="GO" id="GO:0009279">
    <property type="term" value="C:cell outer membrane"/>
    <property type="evidence" value="ECO:0007669"/>
    <property type="project" value="UniProtKB-SubCell"/>
</dbReference>
<sequence length="280" mass="31742">MNNLRILACLGLLLSFGSLAEQHSDDPEDYVTVGEWQFGVSIGLGQRSNPLLRSDDIPLLILPRIRYYGERWFLENLEFGYTLSDQPNFMVNAIATPGYDRLFFYRWDPSNFFIDIGGVAVDPTTNLSYINLAGLSTRRLAYLAGVELSGGIEQVEWQLQMLHDVTGVHDGSEIRLGLALNLDAGSWRNHIGAGATWKSEALVDYYYGIRQSEVTNGRHFYQGQATLNPYFKIAMTRPINEHWLYRMHLHYESLGSGITDSPIVQDDYVLTVFIGGDYHF</sequence>
<keyword evidence="5" id="KW-0998">Cell outer membrane</keyword>
<comment type="subcellular location">
    <subcellularLocation>
        <location evidence="1">Cell outer membrane</location>
    </subcellularLocation>
</comment>
<dbReference type="Proteomes" id="UP000295375">
    <property type="component" value="Unassembled WGS sequence"/>
</dbReference>
<dbReference type="RefSeq" id="WP_133589416.1">
    <property type="nucleotide sequence ID" value="NZ_CP037953.1"/>
</dbReference>